<keyword evidence="2" id="KW-0808">Transferase</keyword>
<proteinExistence type="predicted"/>
<dbReference type="GO" id="GO:0032259">
    <property type="term" value="P:methylation"/>
    <property type="evidence" value="ECO:0007669"/>
    <property type="project" value="UniProtKB-KW"/>
</dbReference>
<dbReference type="Gene3D" id="3.40.50.150">
    <property type="entry name" value="Vaccinia Virus protein VP39"/>
    <property type="match status" value="1"/>
</dbReference>
<sequence>MSDIVAKQYTQWCYPQPIPDMAKAIKETGYYEFTDPRLFWPLLWPEGRQGKPPLRVLIAGCGTNQAAYNALSNPSAQVTAIDLSLTSLQHTQYLKEKHGLDNLTLHHLNLLEVDTLDQQFDLIISTGVLHHLPDPEAGLCALGSDEPDALWLLPPCGCLHDAGSVSPARVRATSGRR</sequence>
<name>A0ABU1H832_9GAMM</name>
<dbReference type="InterPro" id="IPR029063">
    <property type="entry name" value="SAM-dependent_MTases_sf"/>
</dbReference>
<dbReference type="InterPro" id="IPR025714">
    <property type="entry name" value="Methyltranfer_dom"/>
</dbReference>
<protein>
    <submittedName>
        <fullName evidence="2">Class I SAM-dependent methyltransferase</fullName>
        <ecNumber evidence="2">2.1.-.-</ecNumber>
    </submittedName>
</protein>
<dbReference type="CDD" id="cd02440">
    <property type="entry name" value="AdoMet_MTases"/>
    <property type="match status" value="1"/>
</dbReference>
<dbReference type="Pfam" id="PF13847">
    <property type="entry name" value="Methyltransf_31"/>
    <property type="match status" value="1"/>
</dbReference>
<feature type="domain" description="Methyltransferase" evidence="1">
    <location>
        <begin position="54"/>
        <end position="137"/>
    </location>
</feature>
<evidence type="ECO:0000313" key="3">
    <source>
        <dbReference type="Proteomes" id="UP001254564"/>
    </source>
</evidence>
<keyword evidence="2" id="KW-0489">Methyltransferase</keyword>
<accession>A0ABU1H832</accession>
<comment type="caution">
    <text evidence="2">The sequence shown here is derived from an EMBL/GenBank/DDBJ whole genome shotgun (WGS) entry which is preliminary data.</text>
</comment>
<dbReference type="EMBL" id="JARWAN010000049">
    <property type="protein sequence ID" value="MDR5900464.1"/>
    <property type="molecule type" value="Genomic_DNA"/>
</dbReference>
<dbReference type="GO" id="GO:0008168">
    <property type="term" value="F:methyltransferase activity"/>
    <property type="evidence" value="ECO:0007669"/>
    <property type="project" value="UniProtKB-KW"/>
</dbReference>
<dbReference type="RefSeq" id="WP_309657339.1">
    <property type="nucleotide sequence ID" value="NZ_JARWAN010000049.1"/>
</dbReference>
<dbReference type="Proteomes" id="UP001254564">
    <property type="component" value="Unassembled WGS sequence"/>
</dbReference>
<organism evidence="2 3">
    <name type="scientific">Vreelandella vilamensis</name>
    <dbReference type="NCBI Taxonomy" id="531309"/>
    <lineage>
        <taxon>Bacteria</taxon>
        <taxon>Pseudomonadati</taxon>
        <taxon>Pseudomonadota</taxon>
        <taxon>Gammaproteobacteria</taxon>
        <taxon>Oceanospirillales</taxon>
        <taxon>Halomonadaceae</taxon>
        <taxon>Vreelandella</taxon>
    </lineage>
</organism>
<gene>
    <name evidence="2" type="ORF">QC823_15985</name>
</gene>
<evidence type="ECO:0000313" key="2">
    <source>
        <dbReference type="EMBL" id="MDR5900464.1"/>
    </source>
</evidence>
<keyword evidence="3" id="KW-1185">Reference proteome</keyword>
<dbReference type="SUPFAM" id="SSF53335">
    <property type="entry name" value="S-adenosyl-L-methionine-dependent methyltransferases"/>
    <property type="match status" value="1"/>
</dbReference>
<dbReference type="EC" id="2.1.-.-" evidence="2"/>
<evidence type="ECO:0000259" key="1">
    <source>
        <dbReference type="Pfam" id="PF13847"/>
    </source>
</evidence>
<reference evidence="2 3" key="1">
    <citation type="submission" date="2023-04" db="EMBL/GenBank/DDBJ databases">
        <title>A long-awaited taxogenomic arrangement of the family Halomonadaceae.</title>
        <authorList>
            <person name="De La Haba R."/>
            <person name="Chuvochina M."/>
            <person name="Wittouck S."/>
            <person name="Arahal D.R."/>
            <person name="Sanchez-Porro C."/>
            <person name="Hugenholtz P."/>
            <person name="Ventosa A."/>
        </authorList>
    </citation>
    <scope>NUCLEOTIDE SEQUENCE [LARGE SCALE GENOMIC DNA]</scope>
    <source>
        <strain evidence="2 3">DSM 21020</strain>
    </source>
</reference>